<evidence type="ECO:0000313" key="3">
    <source>
        <dbReference type="EMBL" id="MBC9205511.1"/>
    </source>
</evidence>
<comment type="caution">
    <text evidence="3">The sequence shown here is derived from an EMBL/GenBank/DDBJ whole genome shotgun (WGS) entry which is preliminary data.</text>
</comment>
<dbReference type="InterPro" id="IPR055343">
    <property type="entry name" value="CREG_beta-barrel"/>
</dbReference>
<dbReference type="PANTHER" id="PTHR13343:SF17">
    <property type="entry name" value="CELLULAR REPRESSOR OF E1A-STIMULATED GENES, ISOFORM A"/>
    <property type="match status" value="1"/>
</dbReference>
<dbReference type="Proteomes" id="UP000626026">
    <property type="component" value="Unassembled WGS sequence"/>
</dbReference>
<dbReference type="InterPro" id="IPR012349">
    <property type="entry name" value="Split_barrel_FMN-bd"/>
</dbReference>
<feature type="domain" description="CREG-like beta-barrel" evidence="2">
    <location>
        <begin position="22"/>
        <end position="157"/>
    </location>
</feature>
<reference evidence="3 4" key="1">
    <citation type="journal article" date="2013" name="Int. J. Syst. Evol. Microbiol.">
        <title>Roseomonas aerophila sp. nov., isolated from air.</title>
        <authorList>
            <person name="Kim S.J."/>
            <person name="Weon H.Y."/>
            <person name="Ahn J.H."/>
            <person name="Hong S.B."/>
            <person name="Seok S.J."/>
            <person name="Whang K.S."/>
            <person name="Kwon S.W."/>
        </authorList>
    </citation>
    <scope>NUCLEOTIDE SEQUENCE [LARGE SCALE GENOMIC DNA]</scope>
    <source>
        <strain evidence="3 4">NBRC 108923</strain>
    </source>
</reference>
<evidence type="ECO:0000259" key="2">
    <source>
        <dbReference type="Pfam" id="PF13883"/>
    </source>
</evidence>
<feature type="domain" description="DUF2470" evidence="1">
    <location>
        <begin position="178"/>
        <end position="247"/>
    </location>
</feature>
<dbReference type="SUPFAM" id="SSF50475">
    <property type="entry name" value="FMN-binding split barrel"/>
    <property type="match status" value="1"/>
</dbReference>
<dbReference type="Gene3D" id="3.20.180.10">
    <property type="entry name" value="PNP-oxidase-like"/>
    <property type="match status" value="1"/>
</dbReference>
<proteinExistence type="predicted"/>
<evidence type="ECO:0000313" key="4">
    <source>
        <dbReference type="Proteomes" id="UP000626026"/>
    </source>
</evidence>
<accession>A0ABR7RGJ2</accession>
<keyword evidence="4" id="KW-1185">Reference proteome</keyword>
<dbReference type="RefSeq" id="WP_187782686.1">
    <property type="nucleotide sequence ID" value="NZ_JACTVA010000002.1"/>
</dbReference>
<organism evidence="3 4">
    <name type="scientific">Teichococcus aerophilus</name>
    <dbReference type="NCBI Taxonomy" id="1224513"/>
    <lineage>
        <taxon>Bacteria</taxon>
        <taxon>Pseudomonadati</taxon>
        <taxon>Pseudomonadota</taxon>
        <taxon>Alphaproteobacteria</taxon>
        <taxon>Acetobacterales</taxon>
        <taxon>Roseomonadaceae</taxon>
        <taxon>Roseomonas</taxon>
    </lineage>
</organism>
<gene>
    <name evidence="3" type="ORF">IBL26_01585</name>
</gene>
<protein>
    <submittedName>
        <fullName evidence="3">HugZ family protein</fullName>
    </submittedName>
</protein>
<dbReference type="Pfam" id="PF10615">
    <property type="entry name" value="DUF2470"/>
    <property type="match status" value="1"/>
</dbReference>
<sequence length="260" mass="27431">MSQDLSAITPRTEALPPPGPGDHLALAKALLREALTASLASLDPAGGHPFVSLIAMATDFDGTPVLLASRLALHDRNMRGDARVSLLVRRAGKGDPLAHPRLTLSGTARPATAPHLRGRFLERHPKAALYIDFPDFGFWTITPEAAHLVAGFGRAPDLPGADLLTPLAGAESLLAGEADAIAHMNADHADAIGLYATRLARAEAGPWRVTGFDPEGMDLVLEDRGLRIPFPARVADAAGLRATLAQMARTARERGLAPDQ</sequence>
<name>A0ABR7RGJ2_9PROT</name>
<dbReference type="Pfam" id="PF13883">
    <property type="entry name" value="CREG_beta-barrel"/>
    <property type="match status" value="1"/>
</dbReference>
<dbReference type="EMBL" id="JACTVA010000002">
    <property type="protein sequence ID" value="MBC9205511.1"/>
    <property type="molecule type" value="Genomic_DNA"/>
</dbReference>
<dbReference type="InterPro" id="IPR037119">
    <property type="entry name" value="Haem_oxidase_HugZ-like_sf"/>
</dbReference>
<evidence type="ECO:0000259" key="1">
    <source>
        <dbReference type="Pfam" id="PF10615"/>
    </source>
</evidence>
<dbReference type="PANTHER" id="PTHR13343">
    <property type="entry name" value="CREG1 PROTEIN"/>
    <property type="match status" value="1"/>
</dbReference>
<dbReference type="Gene3D" id="2.30.110.10">
    <property type="entry name" value="Electron Transport, Fmn-binding Protein, Chain A"/>
    <property type="match status" value="1"/>
</dbReference>
<dbReference type="InterPro" id="IPR019595">
    <property type="entry name" value="DUF2470"/>
</dbReference>